<name>A0A2G4YZ31_9PROT</name>
<gene>
    <name evidence="2" type="ORF">CRD36_00325</name>
</gene>
<sequence>MQLIKGKEVFDYDGAHFPMVSDRLKRAIEDIEPGVHQFVSVDVLGRDGAPYGGQYWFFIICSFLDAISPDLGGVYKAEGWDFANHPDRYSWVIKSGGDDHLAVYKDKIAGHAVWYDVRYPSSPFYADALLNRLEAEGMEGWEKMTYWAEI</sequence>
<dbReference type="OrthoDB" id="8660107at2"/>
<feature type="domain" description="Immunity MXAN-0049 protein" evidence="1">
    <location>
        <begin position="19"/>
        <end position="142"/>
    </location>
</feature>
<dbReference type="Pfam" id="PF07791">
    <property type="entry name" value="Imm11"/>
    <property type="match status" value="1"/>
</dbReference>
<keyword evidence="3" id="KW-1185">Reference proteome</keyword>
<evidence type="ECO:0000259" key="1">
    <source>
        <dbReference type="Pfam" id="PF07791"/>
    </source>
</evidence>
<accession>A0A2G4YZ31</accession>
<dbReference type="InParanoid" id="A0A2G4YZ31"/>
<comment type="caution">
    <text evidence="2">The sequence shown here is derived from an EMBL/GenBank/DDBJ whole genome shotgun (WGS) entry which is preliminary data.</text>
</comment>
<dbReference type="AlphaFoldDB" id="A0A2G4YZ31"/>
<protein>
    <recommendedName>
        <fullName evidence="1">Immunity MXAN-0049 protein domain-containing protein</fullName>
    </recommendedName>
</protein>
<evidence type="ECO:0000313" key="3">
    <source>
        <dbReference type="Proteomes" id="UP000229730"/>
    </source>
</evidence>
<proteinExistence type="predicted"/>
<evidence type="ECO:0000313" key="2">
    <source>
        <dbReference type="EMBL" id="PHZ86706.1"/>
    </source>
</evidence>
<organism evidence="2 3">
    <name type="scientific">Paremcibacter congregatus</name>
    <dbReference type="NCBI Taxonomy" id="2043170"/>
    <lineage>
        <taxon>Bacteria</taxon>
        <taxon>Pseudomonadati</taxon>
        <taxon>Pseudomonadota</taxon>
        <taxon>Alphaproteobacteria</taxon>
        <taxon>Emcibacterales</taxon>
        <taxon>Emcibacteraceae</taxon>
        <taxon>Paremcibacter</taxon>
    </lineage>
</organism>
<dbReference type="EMBL" id="PDEM01000006">
    <property type="protein sequence ID" value="PHZ86706.1"/>
    <property type="molecule type" value="Genomic_DNA"/>
</dbReference>
<dbReference type="Proteomes" id="UP000229730">
    <property type="component" value="Unassembled WGS sequence"/>
</dbReference>
<dbReference type="InterPro" id="IPR012433">
    <property type="entry name" value="Imm11"/>
</dbReference>
<reference evidence="2 3" key="1">
    <citation type="submission" date="2017-10" db="EMBL/GenBank/DDBJ databases">
        <title>Frigbacter circumglobatus gen. nov. sp. nov., isolated from sediment cultured in situ.</title>
        <authorList>
            <person name="Zhao Z."/>
        </authorList>
    </citation>
    <scope>NUCLEOTIDE SEQUENCE [LARGE SCALE GENOMIC DNA]</scope>
    <source>
        <strain evidence="2 3">ZYL</strain>
    </source>
</reference>